<name>A0A0L0GH86_9EUKA</name>
<dbReference type="Proteomes" id="UP000054560">
    <property type="component" value="Unassembled WGS sequence"/>
</dbReference>
<dbReference type="AlphaFoldDB" id="A0A0L0GH86"/>
<evidence type="ECO:0000256" key="1">
    <source>
        <dbReference type="SAM" id="MobiDB-lite"/>
    </source>
</evidence>
<feature type="region of interest" description="Disordered" evidence="1">
    <location>
        <begin position="1"/>
        <end position="65"/>
    </location>
</feature>
<keyword evidence="3" id="KW-1185">Reference proteome</keyword>
<protein>
    <submittedName>
        <fullName evidence="2">Uncharacterized protein</fullName>
    </submittedName>
</protein>
<gene>
    <name evidence="2" type="ORF">SARC_00200</name>
</gene>
<feature type="compositionally biased region" description="Polar residues" evidence="1">
    <location>
        <begin position="7"/>
        <end position="18"/>
    </location>
</feature>
<evidence type="ECO:0000313" key="2">
    <source>
        <dbReference type="EMBL" id="KNC87693.1"/>
    </source>
</evidence>
<reference evidence="2 3" key="1">
    <citation type="submission" date="2011-02" db="EMBL/GenBank/DDBJ databases">
        <title>The Genome Sequence of Sphaeroforma arctica JP610.</title>
        <authorList>
            <consortium name="The Broad Institute Genome Sequencing Platform"/>
            <person name="Russ C."/>
            <person name="Cuomo C."/>
            <person name="Young S.K."/>
            <person name="Zeng Q."/>
            <person name="Gargeya S."/>
            <person name="Alvarado L."/>
            <person name="Berlin A."/>
            <person name="Chapman S.B."/>
            <person name="Chen Z."/>
            <person name="Freedman E."/>
            <person name="Gellesch M."/>
            <person name="Goldberg J."/>
            <person name="Griggs A."/>
            <person name="Gujja S."/>
            <person name="Heilman E."/>
            <person name="Heiman D."/>
            <person name="Howarth C."/>
            <person name="Mehta T."/>
            <person name="Neiman D."/>
            <person name="Pearson M."/>
            <person name="Roberts A."/>
            <person name="Saif S."/>
            <person name="Shea T."/>
            <person name="Shenoy N."/>
            <person name="Sisk P."/>
            <person name="Stolte C."/>
            <person name="Sykes S."/>
            <person name="White J."/>
            <person name="Yandava C."/>
            <person name="Burger G."/>
            <person name="Gray M.W."/>
            <person name="Holland P.W.H."/>
            <person name="King N."/>
            <person name="Lang F.B.F."/>
            <person name="Roger A.J."/>
            <person name="Ruiz-Trillo I."/>
            <person name="Haas B."/>
            <person name="Nusbaum C."/>
            <person name="Birren B."/>
        </authorList>
    </citation>
    <scope>NUCLEOTIDE SEQUENCE [LARGE SCALE GENOMIC DNA]</scope>
    <source>
        <strain evidence="2 3">JP610</strain>
    </source>
</reference>
<organism evidence="2 3">
    <name type="scientific">Sphaeroforma arctica JP610</name>
    <dbReference type="NCBI Taxonomy" id="667725"/>
    <lineage>
        <taxon>Eukaryota</taxon>
        <taxon>Ichthyosporea</taxon>
        <taxon>Ichthyophonida</taxon>
        <taxon>Sphaeroforma</taxon>
    </lineage>
</organism>
<accession>A0A0L0GH86</accession>
<dbReference type="EMBL" id="KQ241601">
    <property type="protein sequence ID" value="KNC87693.1"/>
    <property type="molecule type" value="Genomic_DNA"/>
</dbReference>
<sequence length="128" mass="13956">MSVPDADNNSTRIQTETSPVECDTETSEKTGSSSIGAGKEYTSSQMRITASSNNDNGYTSSELPGELEHRIYQAEIHSSGAPMRGKLATNRNARLAAKRSKTLGKSRVLMTCKSRLYLYIVEKESAAF</sequence>
<proteinExistence type="predicted"/>
<feature type="compositionally biased region" description="Polar residues" evidence="1">
    <location>
        <begin position="29"/>
        <end position="62"/>
    </location>
</feature>
<evidence type="ECO:0000313" key="3">
    <source>
        <dbReference type="Proteomes" id="UP000054560"/>
    </source>
</evidence>
<dbReference type="GeneID" id="25900704"/>
<dbReference type="RefSeq" id="XP_014161595.1">
    <property type="nucleotide sequence ID" value="XM_014306120.1"/>
</dbReference>